<accession>A0ACC0UN22</accession>
<proteinExistence type="predicted"/>
<comment type="caution">
    <text evidence="1">The sequence shown here is derived from an EMBL/GenBank/DDBJ whole genome shotgun (WGS) entry which is preliminary data.</text>
</comment>
<reference evidence="1" key="1">
    <citation type="submission" date="2021-03" db="EMBL/GenBank/DDBJ databases">
        <title>Evolutionary priming and transition to the ectomycorrhizal habit in an iconic lineage of mushroom-forming fungi: is preadaptation a requirement?</title>
        <authorList>
            <consortium name="DOE Joint Genome Institute"/>
            <person name="Looney B.P."/>
            <person name="Miyauchi S."/>
            <person name="Morin E."/>
            <person name="Drula E."/>
            <person name="Courty P.E."/>
            <person name="Chicoki N."/>
            <person name="Fauchery L."/>
            <person name="Kohler A."/>
            <person name="Kuo A."/>
            <person name="LaButti K."/>
            <person name="Pangilinan J."/>
            <person name="Lipzen A."/>
            <person name="Riley R."/>
            <person name="Andreopoulos W."/>
            <person name="He G."/>
            <person name="Johnson J."/>
            <person name="Barry K.W."/>
            <person name="Grigoriev I.V."/>
            <person name="Nagy L."/>
            <person name="Hibbett D."/>
            <person name="Henrissat B."/>
            <person name="Matheny P.B."/>
            <person name="Labbe J."/>
            <person name="Martin A.F."/>
        </authorList>
    </citation>
    <scope>NUCLEOTIDE SEQUENCE</scope>
    <source>
        <strain evidence="1">BPL698</strain>
    </source>
</reference>
<protein>
    <submittedName>
        <fullName evidence="1">Uncharacterized protein</fullName>
    </submittedName>
</protein>
<keyword evidence="2" id="KW-1185">Reference proteome</keyword>
<evidence type="ECO:0000313" key="2">
    <source>
        <dbReference type="Proteomes" id="UP001207468"/>
    </source>
</evidence>
<dbReference type="EMBL" id="JAGFNK010000003">
    <property type="protein sequence ID" value="KAI9513109.1"/>
    <property type="molecule type" value="Genomic_DNA"/>
</dbReference>
<sequence length="77" mass="8379">MRTAKFAAIFCLAIGIIPSFALPSGDAPNLKSELPLRGPKLETTKPETKLPPKVRAGLRSFVTVNDKYKEVKGKVPE</sequence>
<evidence type="ECO:0000313" key="1">
    <source>
        <dbReference type="EMBL" id="KAI9513109.1"/>
    </source>
</evidence>
<name>A0ACC0UN22_9AGAM</name>
<dbReference type="Proteomes" id="UP001207468">
    <property type="component" value="Unassembled WGS sequence"/>
</dbReference>
<gene>
    <name evidence="1" type="ORF">F5148DRAFT_1158808</name>
</gene>
<organism evidence="1 2">
    <name type="scientific">Russula earlei</name>
    <dbReference type="NCBI Taxonomy" id="71964"/>
    <lineage>
        <taxon>Eukaryota</taxon>
        <taxon>Fungi</taxon>
        <taxon>Dikarya</taxon>
        <taxon>Basidiomycota</taxon>
        <taxon>Agaricomycotina</taxon>
        <taxon>Agaricomycetes</taxon>
        <taxon>Russulales</taxon>
        <taxon>Russulaceae</taxon>
        <taxon>Russula</taxon>
    </lineage>
</organism>